<dbReference type="InterPro" id="IPR056541">
    <property type="entry name" value="Ig-like_POM152"/>
</dbReference>
<dbReference type="OrthoDB" id="10253254at2759"/>
<keyword evidence="1" id="KW-1133">Transmembrane helix</keyword>
<name>A0A875S3F1_EENNA</name>
<dbReference type="Pfam" id="PF24097">
    <property type="entry name" value="TMD_POM152"/>
    <property type="match status" value="1"/>
</dbReference>
<dbReference type="Pfam" id="PF24527">
    <property type="entry name" value="Ig-like_Pom152_9"/>
    <property type="match status" value="1"/>
</dbReference>
<feature type="transmembrane region" description="Helical" evidence="1">
    <location>
        <begin position="34"/>
        <end position="54"/>
    </location>
</feature>
<feature type="domain" description="Nucleoporin POM152 immunoglobulin-like" evidence="2">
    <location>
        <begin position="542"/>
        <end position="652"/>
    </location>
</feature>
<dbReference type="RefSeq" id="XP_038777894.1">
    <property type="nucleotide sequence ID" value="XM_038921966.1"/>
</dbReference>
<proteinExistence type="predicted"/>
<feature type="domain" description="Nucleoporin POM152 N-terminal transmembrane" evidence="3">
    <location>
        <begin position="28"/>
        <end position="124"/>
    </location>
</feature>
<feature type="transmembrane region" description="Helical" evidence="1">
    <location>
        <begin position="110"/>
        <end position="139"/>
    </location>
</feature>
<dbReference type="Pfam" id="PF24312">
    <property type="entry name" value="Ig-like_POM152"/>
    <property type="match status" value="2"/>
</dbReference>
<evidence type="ECO:0000313" key="7">
    <source>
        <dbReference type="EMBL" id="QPG74329.1"/>
    </source>
</evidence>
<dbReference type="InterPro" id="IPR056542">
    <property type="entry name" value="Ig-like_POM152_1st"/>
</dbReference>
<dbReference type="PANTHER" id="PTHR28206:SF1">
    <property type="entry name" value="NUCLEOPORIN POM152"/>
    <property type="match status" value="1"/>
</dbReference>
<dbReference type="GO" id="GO:0006999">
    <property type="term" value="P:nuclear pore organization"/>
    <property type="evidence" value="ECO:0007669"/>
    <property type="project" value="TreeGrafter"/>
</dbReference>
<feature type="domain" description="Nucleoporin POM152 first Ig-like" evidence="5">
    <location>
        <begin position="180"/>
        <end position="291"/>
    </location>
</feature>
<dbReference type="GO" id="GO:0017056">
    <property type="term" value="F:structural constituent of nuclear pore"/>
    <property type="evidence" value="ECO:0007669"/>
    <property type="project" value="InterPro"/>
</dbReference>
<evidence type="ECO:0000259" key="3">
    <source>
        <dbReference type="Pfam" id="PF24097"/>
    </source>
</evidence>
<dbReference type="InterPro" id="IPR037701">
    <property type="entry name" value="Pom152"/>
</dbReference>
<dbReference type="Pfam" id="PF24519">
    <property type="entry name" value="Ig-like_Pom152_1"/>
    <property type="match status" value="1"/>
</dbReference>
<reference evidence="7" key="1">
    <citation type="submission" date="2020-10" db="EMBL/GenBank/DDBJ databases">
        <authorList>
            <person name="Roach M.J.R."/>
        </authorList>
    </citation>
    <scope>NUCLEOTIDE SEQUENCE</scope>
    <source>
        <strain evidence="7">CBS 1945</strain>
    </source>
</reference>
<protein>
    <submittedName>
        <fullName evidence="7">Uncharacterized protein</fullName>
    </submittedName>
</protein>
<evidence type="ECO:0000259" key="4">
    <source>
        <dbReference type="Pfam" id="PF24312"/>
    </source>
</evidence>
<dbReference type="GeneID" id="62195057"/>
<evidence type="ECO:0000313" key="8">
    <source>
        <dbReference type="Proteomes" id="UP000662931"/>
    </source>
</evidence>
<dbReference type="InterPro" id="IPR056544">
    <property type="entry name" value="Ig_POM152"/>
</dbReference>
<evidence type="ECO:0000259" key="2">
    <source>
        <dbReference type="Pfam" id="PF23664"/>
    </source>
</evidence>
<dbReference type="InterPro" id="IPR056540">
    <property type="entry name" value="TMD_POM152"/>
</dbReference>
<feature type="domain" description="Nucleoporin POM152 ninth Ig-like" evidence="6">
    <location>
        <begin position="1113"/>
        <end position="1176"/>
    </location>
</feature>
<dbReference type="GO" id="GO:0070762">
    <property type="term" value="C:nuclear pore transmembrane ring"/>
    <property type="evidence" value="ECO:0007669"/>
    <property type="project" value="TreeGrafter"/>
</dbReference>
<sequence>MGKDSKTHFKEHSQHLPSTSLIPETVLDAASQRVFIVSLFVLVQAWKAYDLYVLRDDHLRKLLYTSYRFNFLSPEVSFVFKYLFLDGFIVWLNCILRIPKLSLRPIASMLILVVIYTIDFSLTLDLKLSFVGVAFPSLWKELFPDRELTIMEQYVDRDELADQSLHFKGHKTIRFAPDSSIKLNPLDDTFCLSSIYGRPIQIPISYESSNGLESLQLRYLDFNNGATLLNFTKRELNGIYSKKRSTVDYDPAASNSQVLRIPVSKPGSYSIQLALDTKGKTIRSHKSTVMIPICPEASFGPTDLSDKCVGDEVGDITINVLGVPPFTLYHEEEINGVRSHLPKAVLVPEDEDFYSPLLSKELYTGQGKKNTHARYSSSDLKDISWARSRSIEVPIGKKRIEKAGEYVYTVNRIIDGFGNVAEYTPGTSNQENTLILLKAHPKPLISLVDVRPETPILLGRDKHIDIRLSQVDNVESEAPYTVVFKFTPEQKNLEERIFTKSFDFRTPARIFTDIPGTYSIETAFSRYCSCKIGSYAVNIRQAKLPMINVTMDPIVDNCVGTTGFKFNLEFIGSAPFEVGYKISRLDPKDSTKVLSTERVSFLRSESTVLEYEFNPPSEGSYAIEFVSLNDKFYKNQIRFDKHEYRYITYFRQRPRAYFDKNFKVRKVNTCNGGTANISLVLEGKAPFNVAYNLMSPDYKVDTFTLKDVSESVVNIHTPKLTLGGEYVLSLKNVTDSSSCDVDFKGQEIHINVRGDVPQLCFASSEDYTLVQGKKLSIPLKGESDERIDLVYSYESYDHQKRELRTSFDPTEGLSVSQEGAYSLISFTQGGCPGKISDNTPINVHYLAKPTLQLLSGPELKSPASDSSAFTMNSICEDGSGSINFKASGVAPFVIRYSIKYPDGLVEEKVQQLPGSNFAIQLKTTRSGRYEYTAKGIYDSIYTTTILDQLERQNLYRFKPIEVFNTVNQLPLAHIINKEDSFQTCVSSLHNPEQLVPLKLSLSGKLPIDVKLLVMRDQDGPSEVVKLEHLETRDVNVYAMYENMGIGTFFVSVAEVKDANGCMSRDIDSANEVTVLVNDVPKIRHLIEESSVISEHGQMKLEKLDSDGAPDINFYCVGDYITYMLNGVPPFTVYYEFNGKKQEVKVNSNYFKRRAPSAGEMNILAVSDSSSKNCMVNFASEKGEKRPDLKAKIFNLPSVEIVQGESDEEDIYEGEQTDITFKLTGQAPFKLTYIRTDLSEQNKIVETEVVDNIVGNEYKITTNLEGTYEAIEIQDAYCAARNHRV</sequence>
<evidence type="ECO:0000259" key="6">
    <source>
        <dbReference type="Pfam" id="PF24527"/>
    </source>
</evidence>
<accession>A0A875S3F1</accession>
<dbReference type="EMBL" id="CP064812">
    <property type="protein sequence ID" value="QPG74329.1"/>
    <property type="molecule type" value="Genomic_DNA"/>
</dbReference>
<dbReference type="GO" id="GO:0006606">
    <property type="term" value="P:protein import into nucleus"/>
    <property type="evidence" value="ECO:0007669"/>
    <property type="project" value="TreeGrafter"/>
</dbReference>
<keyword evidence="1" id="KW-0812">Transmembrane</keyword>
<keyword evidence="1" id="KW-0472">Membrane</keyword>
<feature type="domain" description="Nucleoporin POM152 Ig-like" evidence="4">
    <location>
        <begin position="1204"/>
        <end position="1278"/>
    </location>
</feature>
<feature type="domain" description="Nucleoporin POM152 immunoglobulin-like" evidence="2">
    <location>
        <begin position="862"/>
        <end position="951"/>
    </location>
</feature>
<dbReference type="PANTHER" id="PTHR28206">
    <property type="entry name" value="NUCLEOPORIN POM152"/>
    <property type="match status" value="1"/>
</dbReference>
<dbReference type="KEGG" id="bnn:FOA43_001656"/>
<dbReference type="Proteomes" id="UP000662931">
    <property type="component" value="Chromosome 1"/>
</dbReference>
<dbReference type="InterPro" id="IPR056543">
    <property type="entry name" value="Ig-like_POM152_9th"/>
</dbReference>
<dbReference type="Pfam" id="PF23664">
    <property type="entry name" value="Ig_Pom152"/>
    <property type="match status" value="2"/>
</dbReference>
<organism evidence="7 8">
    <name type="scientific">Eeniella nana</name>
    <name type="common">Yeast</name>
    <name type="synonym">Brettanomyces nanus</name>
    <dbReference type="NCBI Taxonomy" id="13502"/>
    <lineage>
        <taxon>Eukaryota</taxon>
        <taxon>Fungi</taxon>
        <taxon>Dikarya</taxon>
        <taxon>Ascomycota</taxon>
        <taxon>Saccharomycotina</taxon>
        <taxon>Pichiomycetes</taxon>
        <taxon>Pichiales</taxon>
        <taxon>Pichiaceae</taxon>
        <taxon>Brettanomyces</taxon>
    </lineage>
</organism>
<keyword evidence="8" id="KW-1185">Reference proteome</keyword>
<evidence type="ECO:0000259" key="5">
    <source>
        <dbReference type="Pfam" id="PF24519"/>
    </source>
</evidence>
<feature type="transmembrane region" description="Helical" evidence="1">
    <location>
        <begin position="79"/>
        <end position="98"/>
    </location>
</feature>
<feature type="domain" description="Nucleoporin POM152 Ig-like" evidence="4">
    <location>
        <begin position="762"/>
        <end position="837"/>
    </location>
</feature>
<evidence type="ECO:0000256" key="1">
    <source>
        <dbReference type="SAM" id="Phobius"/>
    </source>
</evidence>
<gene>
    <name evidence="7" type="ORF">FOA43_001656</name>
</gene>